<feature type="compositionally biased region" description="Low complexity" evidence="1">
    <location>
        <begin position="252"/>
        <end position="264"/>
    </location>
</feature>
<sequence>MMLTIHGLPNGCKYHDLKLLIKQECNLSDFILDNLVGEGESSKKVRIGVADESEGSHLIKCLDGYRMNGNMLRVVPVAKAPMNQPQGNFDQRGGYPRNDMLNQPGNYGNQPMAPMGNRPSPWSQSQNTNQWSPNQTAGPQRSQNNFGYQQQPNQPYQQHAQRPPAPQQQQRPDPKQFPQRDMRSRGPLEQPGFGFPQKSSAPEPSHRMLRSVDIVPGATREPPRAQPLPPQQNQPPGRFHTDKPVTINKDYFQGSSQFGAQGSQPTHFQGPAQSQPTQWGQPMQQQKNTPPHFGKPQFDEDRKYPQSDKRPILQKPEQDMRMTNAYKGYEKPGYDKPFPDSAHGRPVSPHGRRVSPPGRRVSPPGRRVSPPGRRGSPPGRRVSPSGRRVSPSGRRVSPHMGRVLPDGRRVSPHARPGSPQDRRMTDRRMSPGRRASPSGRRMSPGGRISPSRRMPGRQSPHRDVPRKMSPHKRFSPGRRLVSPPRRDQERRDSPSRHAQRFSPSRRPVDKIDKFGDSRAAKQVRPAYEPEATNQAMYSGGYRPNLHENVQYPVPGARGADTRSSTWQQDRDKAMYAAHMKKQDDERRPGAPPRGPEHRPESIVEPKRASPPHKSRSPTRRDARDRSPLRDRYRRHSPSPRSPRRSWALEKRRSPELTDAPPPPVWPGQPADEPFPRPSFPEKDDPKKHAPWDRRPFDEPADDARRDRRPAPEPRPFPEPGPGLRIRTDLGPREPPRVAPPPRFDPDERYSPKLPEPRFEPREEYKDQRDYRRPDEKSYPERDFRDFPRADERERRRDEFPRRDEFRRDERKETRERPDQRKDHDMFQKEFEDIYKRAKEFKQKVEELRRPDRARDEYRDDHRRDLERGDERRKMLDDHSRVRRDEARHDFRHPDVDRHRQEDRPRSHHSDEYSRHRDLDWKDDKPKPKPLNSEAQAKRDKAAEEIATKILERHGNFGMSPDVRSRILKELINVVMGMINHMFGYKDVSFIETVIKFNAKHTDRDEYKIFQDVMGNFPNLPKANKRHGEDDSEIPAKTSRRSPEIVKQDVSSSKVSQSHNWDFNVANQQSLISSMMMTQMFMNQAPMMVPNPFGPMEVAPDPTFVQPHPMIEEPAFVPTQQVMQEPANDDGYNVYLCKDDFKPFTDFQANCLKNFIVSQLVAVTKSSQGWAPDITLKGLQSQFRYQVQTYDAVSRDWLIQLNFKEFKLFDVLVYTKEELWYERAAIWLPGHSRCRNIEPLKKLELQNKRLEGADVGKWKLVKKIVNTKGTRIYVDMPPSCARALEKHKMLLSYELQKVSVFLKAVAVDKDAFDAGLKEQSVVDPSLIVAAAQSSPMPSLGHDPNIVKVTLKGSKTLTIVQARKIKESIIYNLFKYHQNGDGSSRTDFVKYGFCTPNCFGVVPENDESKRWLTGLNIGRLNKQPIIVLGADEANTKYIKMTICVNNEYNVNAPRICERLRQSNQGVKGLNFNLWKPASSISVERRNNKVFLDVDLDMESVETIAKMNFQLDYVDERNTMIATFKSDEYSESGLLEMIDKYKAEQTDSYDVANMDISQSDSDNDIICLND</sequence>
<feature type="compositionally biased region" description="Basic and acidic residues" evidence="1">
    <location>
        <begin position="172"/>
        <end position="186"/>
    </location>
</feature>
<feature type="compositionally biased region" description="Basic and acidic residues" evidence="1">
    <location>
        <begin position="328"/>
        <end position="338"/>
    </location>
</feature>
<feature type="domain" description="DUF4780" evidence="2">
    <location>
        <begin position="1186"/>
        <end position="1299"/>
    </location>
</feature>
<dbReference type="InterPro" id="IPR031961">
    <property type="entry name" value="DUF4780"/>
</dbReference>
<feature type="compositionally biased region" description="Basic and acidic residues" evidence="1">
    <location>
        <begin position="506"/>
        <end position="519"/>
    </location>
</feature>
<feature type="compositionally biased region" description="Low complexity" evidence="1">
    <location>
        <begin position="143"/>
        <end position="171"/>
    </location>
</feature>
<evidence type="ECO:0000256" key="1">
    <source>
        <dbReference type="SAM" id="MobiDB-lite"/>
    </source>
</evidence>
<feature type="compositionally biased region" description="Basic and acidic residues" evidence="1">
    <location>
        <begin position="725"/>
        <end position="735"/>
    </location>
</feature>
<feature type="compositionally biased region" description="Basic and acidic residues" evidence="1">
    <location>
        <begin position="743"/>
        <end position="926"/>
    </location>
</feature>
<accession>A0ABR3H541</accession>
<name>A0ABR3H541_LOXSC</name>
<feature type="compositionally biased region" description="Basic and acidic residues" evidence="1">
    <location>
        <begin position="679"/>
        <end position="711"/>
    </location>
</feature>
<evidence type="ECO:0000313" key="3">
    <source>
        <dbReference type="EMBL" id="KAL0859926.1"/>
    </source>
</evidence>
<dbReference type="EMBL" id="JBEUOH010000026">
    <property type="protein sequence ID" value="KAL0859926.1"/>
    <property type="molecule type" value="Genomic_DNA"/>
</dbReference>
<comment type="caution">
    <text evidence="3">The sequence shown here is derived from an EMBL/GenBank/DDBJ whole genome shotgun (WGS) entry which is preliminary data.</text>
</comment>
<dbReference type="Proteomes" id="UP001549920">
    <property type="component" value="Unassembled WGS sequence"/>
</dbReference>
<organism evidence="3 4">
    <name type="scientific">Loxostege sticticalis</name>
    <name type="common">Beet webworm moth</name>
    <dbReference type="NCBI Taxonomy" id="481309"/>
    <lineage>
        <taxon>Eukaryota</taxon>
        <taxon>Metazoa</taxon>
        <taxon>Ecdysozoa</taxon>
        <taxon>Arthropoda</taxon>
        <taxon>Hexapoda</taxon>
        <taxon>Insecta</taxon>
        <taxon>Pterygota</taxon>
        <taxon>Neoptera</taxon>
        <taxon>Endopterygota</taxon>
        <taxon>Lepidoptera</taxon>
        <taxon>Glossata</taxon>
        <taxon>Ditrysia</taxon>
        <taxon>Pyraloidea</taxon>
        <taxon>Crambidae</taxon>
        <taxon>Pyraustinae</taxon>
        <taxon>Loxostege</taxon>
    </lineage>
</organism>
<feature type="compositionally biased region" description="Low complexity" evidence="1">
    <location>
        <begin position="273"/>
        <end position="286"/>
    </location>
</feature>
<proteinExistence type="predicted"/>
<feature type="compositionally biased region" description="Basic and acidic residues" evidence="1">
    <location>
        <begin position="618"/>
        <end position="630"/>
    </location>
</feature>
<gene>
    <name evidence="3" type="ORF">ABMA27_010251</name>
</gene>
<feature type="compositionally biased region" description="Basic and acidic residues" evidence="1">
    <location>
        <begin position="420"/>
        <end position="429"/>
    </location>
</feature>
<feature type="compositionally biased region" description="Basic and acidic residues" evidence="1">
    <location>
        <begin position="646"/>
        <end position="655"/>
    </location>
</feature>
<feature type="compositionally biased region" description="Polar residues" evidence="1">
    <location>
        <begin position="100"/>
        <end position="109"/>
    </location>
</feature>
<feature type="compositionally biased region" description="Basic and acidic residues" evidence="1">
    <location>
        <begin position="297"/>
        <end position="320"/>
    </location>
</feature>
<protein>
    <recommendedName>
        <fullName evidence="2">DUF4780 domain-containing protein</fullName>
    </recommendedName>
</protein>
<reference evidence="3 4" key="1">
    <citation type="submission" date="2024-06" db="EMBL/GenBank/DDBJ databases">
        <title>A chromosome-level genome assembly of beet webworm, Loxostege sticticalis.</title>
        <authorList>
            <person name="Zhang Y."/>
        </authorList>
    </citation>
    <scope>NUCLEOTIDE SEQUENCE [LARGE SCALE GENOMIC DNA]</scope>
    <source>
        <strain evidence="3">AQ026</strain>
        <tissue evidence="3">Whole body</tissue>
    </source>
</reference>
<feature type="compositionally biased region" description="Basic residues" evidence="1">
    <location>
        <begin position="631"/>
        <end position="643"/>
    </location>
</feature>
<dbReference type="Pfam" id="PF16012">
    <property type="entry name" value="DUF4780"/>
    <property type="match status" value="1"/>
</dbReference>
<keyword evidence="4" id="KW-1185">Reference proteome</keyword>
<feature type="compositionally biased region" description="Basic and acidic residues" evidence="1">
    <location>
        <begin position="580"/>
        <end position="607"/>
    </location>
</feature>
<feature type="compositionally biased region" description="Basic and acidic residues" evidence="1">
    <location>
        <begin position="484"/>
        <end position="495"/>
    </location>
</feature>
<evidence type="ECO:0000313" key="4">
    <source>
        <dbReference type="Proteomes" id="UP001549920"/>
    </source>
</evidence>
<feature type="compositionally biased region" description="Pro residues" evidence="1">
    <location>
        <begin position="224"/>
        <end position="233"/>
    </location>
</feature>
<evidence type="ECO:0000259" key="2">
    <source>
        <dbReference type="Pfam" id="PF16012"/>
    </source>
</evidence>
<feature type="compositionally biased region" description="Polar residues" evidence="1">
    <location>
        <begin position="120"/>
        <end position="142"/>
    </location>
</feature>
<feature type="compositionally biased region" description="Low complexity" evidence="1">
    <location>
        <begin position="354"/>
        <end position="395"/>
    </location>
</feature>
<feature type="compositionally biased region" description="Low complexity" evidence="1">
    <location>
        <begin position="432"/>
        <end position="457"/>
    </location>
</feature>
<feature type="region of interest" description="Disordered" evidence="1">
    <location>
        <begin position="81"/>
        <end position="941"/>
    </location>
</feature>
<feature type="region of interest" description="Disordered" evidence="1">
    <location>
        <begin position="1017"/>
        <end position="1052"/>
    </location>
</feature>